<gene>
    <name evidence="1" type="ordered locus">BCAN_A1097</name>
</gene>
<dbReference type="AlphaFoldDB" id="A9M592"/>
<dbReference type="Proteomes" id="UP000001385">
    <property type="component" value="Chromosome I"/>
</dbReference>
<accession>A9M592</accession>
<reference evidence="1 2" key="1">
    <citation type="submission" date="2007-10" db="EMBL/GenBank/DDBJ databases">
        <title>Brucella canis ATCC 23365 whole genome shotgun sequencing project.</title>
        <authorList>
            <person name="Setubal J.C."/>
            <person name="Bowns C."/>
            <person name="Boyle S."/>
            <person name="Crasta O.R."/>
            <person name="Czar M.J."/>
            <person name="Dharmanolla C."/>
            <person name="Gillespie J.J."/>
            <person name="Kenyon R.W."/>
            <person name="Lu J."/>
            <person name="Mane S."/>
            <person name="Mohapatra S."/>
            <person name="Nagrani S."/>
            <person name="Purkayastha A."/>
            <person name="Rajasimha H.K."/>
            <person name="Shallom J.M."/>
            <person name="Shallom S."/>
            <person name="Shukla M."/>
            <person name="Snyder E.E."/>
            <person name="Sobral B.W."/>
            <person name="Wattam A.R."/>
            <person name="Will R."/>
            <person name="Williams K."/>
            <person name="Yoo H."/>
            <person name="Bruce D."/>
            <person name="Detter C."/>
            <person name="Munk C."/>
            <person name="Brettin T.S."/>
        </authorList>
    </citation>
    <scope>NUCLEOTIDE SEQUENCE [LARGE SCALE GENOMIC DNA]</scope>
    <source>
        <strain evidence="2">ATCC 23365 / NCTC 10854 / RM-666</strain>
    </source>
</reference>
<sequence length="465" mass="52199">MKFSMIGGGAGMVDYADDVDGVILEDDEQGNDSEPQEEDAETRRYSDMAFNPWRFAATVKAEALVREAVQAVEAAETRQKKRRATDQKVFEDTVEAIICDLMHHRICGHEHGIRVSRSNRSLGKSRYRNPIYSKVFPSILDKLEYAGWIEQTVGDRGKVVKGAQTVIYPGLRLVSRMDAVDISLADMGIADQSDPIILQRPKKDRRLFGAREEYEDNERTRQFRSEMDQINGWLGKADLEVLDASDIAVDDTGAAIIRLHDPAKRKLRRYFTDSDHTFTSGGRLFGGFWQNMTKAERRDLLLIEGESCVALDYSGMGLRIAYGHAGIDPGEGDLYLVPGLEDFRSGVKIVTSAMLAASTRLRRMPEGTRVKFPRLLKFSTVRDAIEGRHPSIRHLFYSGHGHAVQFTESQIMVDVLLRLMKMEIVALPVHDAVLIAESKADQTKAVMLEAFRDHVGFPGSVTFEN</sequence>
<protein>
    <submittedName>
        <fullName evidence="1">Uncharacterized protein</fullName>
    </submittedName>
</protein>
<proteinExistence type="predicted"/>
<organism evidence="1 2">
    <name type="scientific">Brucella canis (strain ATCC 23365 / NCTC 10854 / RM-666)</name>
    <dbReference type="NCBI Taxonomy" id="483179"/>
    <lineage>
        <taxon>Bacteria</taxon>
        <taxon>Pseudomonadati</taxon>
        <taxon>Pseudomonadota</taxon>
        <taxon>Alphaproteobacteria</taxon>
        <taxon>Hyphomicrobiales</taxon>
        <taxon>Brucellaceae</taxon>
        <taxon>Brucella/Ochrobactrum group</taxon>
        <taxon>Brucella</taxon>
    </lineage>
</organism>
<evidence type="ECO:0000313" key="1">
    <source>
        <dbReference type="EMBL" id="ABX62147.1"/>
    </source>
</evidence>
<evidence type="ECO:0000313" key="2">
    <source>
        <dbReference type="Proteomes" id="UP000001385"/>
    </source>
</evidence>
<dbReference type="HOGENOM" id="CLU_038467_0_0_5"/>
<dbReference type="EMBL" id="CP000872">
    <property type="protein sequence ID" value="ABX62147.1"/>
    <property type="molecule type" value="Genomic_DNA"/>
</dbReference>
<name>A9M592_BRUC2</name>
<dbReference type="KEGG" id="bcs:BCAN_A1097"/>
<keyword evidence="2" id="KW-1185">Reference proteome</keyword>